<evidence type="ECO:0000313" key="6">
    <source>
        <dbReference type="Proteomes" id="UP000265618"/>
    </source>
</evidence>
<dbReference type="Gene3D" id="3.30.1490.10">
    <property type="match status" value="1"/>
</dbReference>
<dbReference type="GO" id="GO:0003735">
    <property type="term" value="F:structural constituent of ribosome"/>
    <property type="evidence" value="ECO:0007669"/>
    <property type="project" value="InterPro"/>
</dbReference>
<dbReference type="Pfam" id="PF00410">
    <property type="entry name" value="Ribosomal_S8"/>
    <property type="match status" value="1"/>
</dbReference>
<dbReference type="FunFam" id="3.30.1370.30:FF:000001">
    <property type="entry name" value="40S ribosomal protein S15a"/>
    <property type="match status" value="1"/>
</dbReference>
<evidence type="ECO:0000256" key="3">
    <source>
        <dbReference type="ARBA" id="ARBA00023274"/>
    </source>
</evidence>
<dbReference type="EMBL" id="BDIP01002214">
    <property type="protein sequence ID" value="GCA63069.1"/>
    <property type="molecule type" value="Genomic_DNA"/>
</dbReference>
<dbReference type="SUPFAM" id="SSF56047">
    <property type="entry name" value="Ribosomal protein S8"/>
    <property type="match status" value="1"/>
</dbReference>
<dbReference type="GO" id="GO:0006412">
    <property type="term" value="P:translation"/>
    <property type="evidence" value="ECO:0007669"/>
    <property type="project" value="InterPro"/>
</dbReference>
<protein>
    <submittedName>
        <fullName evidence="5">Ribosomal protein S8</fullName>
    </submittedName>
</protein>
<reference evidence="5 6" key="1">
    <citation type="journal article" date="2018" name="PLoS ONE">
        <title>The draft genome of Kipferlia bialata reveals reductive genome evolution in fornicate parasites.</title>
        <authorList>
            <person name="Tanifuji G."/>
            <person name="Takabayashi S."/>
            <person name="Kume K."/>
            <person name="Takagi M."/>
            <person name="Nakayama T."/>
            <person name="Kamikawa R."/>
            <person name="Inagaki Y."/>
            <person name="Hashimoto T."/>
        </authorList>
    </citation>
    <scope>NUCLEOTIDE SEQUENCE [LARGE SCALE GENOMIC DNA]</scope>
    <source>
        <strain evidence="5">NY0173</strain>
    </source>
</reference>
<dbReference type="InterPro" id="IPR000630">
    <property type="entry name" value="Ribosomal_uS8"/>
</dbReference>
<accession>A0A391NX72</accession>
<proteinExistence type="inferred from homology"/>
<dbReference type="GO" id="GO:0005840">
    <property type="term" value="C:ribosome"/>
    <property type="evidence" value="ECO:0007669"/>
    <property type="project" value="UniProtKB-KW"/>
</dbReference>
<dbReference type="Proteomes" id="UP000265618">
    <property type="component" value="Unassembled WGS sequence"/>
</dbReference>
<evidence type="ECO:0000256" key="1">
    <source>
        <dbReference type="ARBA" id="ARBA00006471"/>
    </source>
</evidence>
<comment type="caution">
    <text evidence="5">The sequence shown here is derived from an EMBL/GenBank/DDBJ whole genome shotgun (WGS) entry which is preliminary data.</text>
</comment>
<keyword evidence="3 4" id="KW-0687">Ribonucleoprotein</keyword>
<dbReference type="PANTHER" id="PTHR11758">
    <property type="entry name" value="40S RIBOSOMAL PROTEIN S15A"/>
    <property type="match status" value="1"/>
</dbReference>
<dbReference type="NCBIfam" id="NF003115">
    <property type="entry name" value="PRK04034.1"/>
    <property type="match status" value="1"/>
</dbReference>
<evidence type="ECO:0000256" key="4">
    <source>
        <dbReference type="RuleBase" id="RU003660"/>
    </source>
</evidence>
<organism evidence="5 6">
    <name type="scientific">Kipferlia bialata</name>
    <dbReference type="NCBI Taxonomy" id="797122"/>
    <lineage>
        <taxon>Eukaryota</taxon>
        <taxon>Metamonada</taxon>
        <taxon>Carpediemonas-like organisms</taxon>
        <taxon>Kipferlia</taxon>
    </lineage>
</organism>
<keyword evidence="6" id="KW-1185">Reference proteome</keyword>
<dbReference type="PROSITE" id="PS00053">
    <property type="entry name" value="RIBOSOMAL_S8"/>
    <property type="match status" value="1"/>
</dbReference>
<keyword evidence="2 4" id="KW-0689">Ribosomal protein</keyword>
<evidence type="ECO:0000313" key="5">
    <source>
        <dbReference type="EMBL" id="GCA63069.1"/>
    </source>
</evidence>
<dbReference type="InterPro" id="IPR035987">
    <property type="entry name" value="Ribosomal_uS8_sf"/>
</dbReference>
<dbReference type="GO" id="GO:1990904">
    <property type="term" value="C:ribonucleoprotein complex"/>
    <property type="evidence" value="ECO:0007669"/>
    <property type="project" value="UniProtKB-KW"/>
</dbReference>
<sequence>MVRINVLRDCLKSMLTAERAGKRQVICRPSSKVVIKFLQEMQVSGYIGDFTVLDDHRAGKVVINLNGRLNKAGVVSPRFNVGYDDIEEWVSRLLPSRQFGHLVLTTSEGIMDHHEAHRRRIGGKIIGFFW</sequence>
<gene>
    <name evidence="5" type="ORF">KIPB_007679</name>
</gene>
<name>A0A391NX72_9EUKA</name>
<dbReference type="InterPro" id="IPR047863">
    <property type="entry name" value="Ribosomal_uS8_CS"/>
</dbReference>
<dbReference type="AlphaFoldDB" id="A0A391NX72"/>
<evidence type="ECO:0000256" key="2">
    <source>
        <dbReference type="ARBA" id="ARBA00022980"/>
    </source>
</evidence>
<dbReference type="Gene3D" id="3.30.1370.30">
    <property type="match status" value="1"/>
</dbReference>
<dbReference type="FunFam" id="3.30.1490.10:FF:000002">
    <property type="entry name" value="40S ribosomal protein S15a"/>
    <property type="match status" value="1"/>
</dbReference>
<comment type="similarity">
    <text evidence="1 4">Belongs to the universal ribosomal protein uS8 family.</text>
</comment>
<dbReference type="OrthoDB" id="10250260at2759"/>